<dbReference type="AlphaFoldDB" id="A0A937FW62"/>
<reference evidence="1" key="1">
    <citation type="submission" date="2021-01" db="EMBL/GenBank/DDBJ databases">
        <title>Fulvivirga kasyanovii gen. nov., sp nov., a novel member of the phylum Bacteroidetes isolated from seawater in a mussel farm.</title>
        <authorList>
            <person name="Zhao L.-H."/>
            <person name="Wang Z.-J."/>
        </authorList>
    </citation>
    <scope>NUCLEOTIDE SEQUENCE</scope>
    <source>
        <strain evidence="1">29W222</strain>
    </source>
</reference>
<gene>
    <name evidence="1" type="ORF">JMN32_04715</name>
</gene>
<accession>A0A937FW62</accession>
<dbReference type="Proteomes" id="UP000614216">
    <property type="component" value="Unassembled WGS sequence"/>
</dbReference>
<dbReference type="EMBL" id="JAEUGD010000016">
    <property type="protein sequence ID" value="MBL6445598.1"/>
    <property type="molecule type" value="Genomic_DNA"/>
</dbReference>
<name>A0A937FW62_9BACT</name>
<evidence type="ECO:0000313" key="2">
    <source>
        <dbReference type="Proteomes" id="UP000614216"/>
    </source>
</evidence>
<proteinExistence type="predicted"/>
<comment type="caution">
    <text evidence="1">The sequence shown here is derived from an EMBL/GenBank/DDBJ whole genome shotgun (WGS) entry which is preliminary data.</text>
</comment>
<dbReference type="RefSeq" id="WP_202855139.1">
    <property type="nucleotide sequence ID" value="NZ_JAEUGD010000016.1"/>
</dbReference>
<sequence length="58" mass="6499">MNGLLVPAVMEGHKFEADSIGDLRYRAEFSKALFSEEAPDQSLFMMPENAEVDSLHVQ</sequence>
<evidence type="ECO:0000313" key="1">
    <source>
        <dbReference type="EMBL" id="MBL6445598.1"/>
    </source>
</evidence>
<organism evidence="1 2">
    <name type="scientific">Fulvivirga marina</name>
    <dbReference type="NCBI Taxonomy" id="2494733"/>
    <lineage>
        <taxon>Bacteria</taxon>
        <taxon>Pseudomonadati</taxon>
        <taxon>Bacteroidota</taxon>
        <taxon>Cytophagia</taxon>
        <taxon>Cytophagales</taxon>
        <taxon>Fulvivirgaceae</taxon>
        <taxon>Fulvivirga</taxon>
    </lineage>
</organism>
<keyword evidence="2" id="KW-1185">Reference proteome</keyword>
<protein>
    <submittedName>
        <fullName evidence="1">Uncharacterized protein</fullName>
    </submittedName>
</protein>